<dbReference type="SUPFAM" id="SSF55729">
    <property type="entry name" value="Acyl-CoA N-acyltransferases (Nat)"/>
    <property type="match status" value="1"/>
</dbReference>
<dbReference type="Gene3D" id="3.30.1050.10">
    <property type="entry name" value="SCP2 sterol-binding domain"/>
    <property type="match status" value="1"/>
</dbReference>
<feature type="domain" description="Eis-like acetyltransferase" evidence="2">
    <location>
        <begin position="198"/>
        <end position="311"/>
    </location>
</feature>
<dbReference type="AlphaFoldDB" id="A0A0W1R806"/>
<evidence type="ECO:0000313" key="4">
    <source>
        <dbReference type="Proteomes" id="UP000054387"/>
    </source>
</evidence>
<dbReference type="InterPro" id="IPR016181">
    <property type="entry name" value="Acyl_CoA_acyltransferase"/>
</dbReference>
<dbReference type="Pfam" id="PF17668">
    <property type="entry name" value="Acetyltransf_17"/>
    <property type="match status" value="1"/>
</dbReference>
<sequence>MDYRPLPEAHDDAFRRTLQYAFSPEDGPDLDDPSEHPDTFSSRVVYADADAETPDEELAAADIRAVCGWYDFSMLIRGETRRVGGLSAVASPPETRRQGHIGWMLDRFLAELRDEDIAFSALWPFEYAFYDRFGWATTNTYERTTLPPGELTSVVDDVDDADDAADTDAPEGRFRRIDADAYERVDAVHREAATETLALRRSEGWWRHRVFDLWGTEPYVYGWENADGDLRGYLVYTVETDDAEEEKTMVVRELVGVDADAERNLLRFCRDHDSQVDHVRVDGPLGENLLFRLADPRAATVERRPGPMVRVVDVETAVRSVSPPEDVPGAGALSIVDDRCAWNDGTFELYADESGVACEKTDAAPSLRLGIGALSQVLVGARSARQLREDGRLERPDGVTSGAVSEAVATLDALYPPENVYLREFF</sequence>
<dbReference type="Gene3D" id="3.40.630.30">
    <property type="match status" value="2"/>
</dbReference>
<name>A0A0W1R806_9EURY</name>
<dbReference type="InterPro" id="IPR025559">
    <property type="entry name" value="Eis_dom"/>
</dbReference>
<evidence type="ECO:0000313" key="3">
    <source>
        <dbReference type="EMBL" id="KTG09361.1"/>
    </source>
</evidence>
<evidence type="ECO:0008006" key="5">
    <source>
        <dbReference type="Google" id="ProtNLM"/>
    </source>
</evidence>
<organism evidence="3 4">
    <name type="scientific">Haloprofundus marisrubri</name>
    <dbReference type="NCBI Taxonomy" id="1514971"/>
    <lineage>
        <taxon>Archaea</taxon>
        <taxon>Methanobacteriati</taxon>
        <taxon>Methanobacteriota</taxon>
        <taxon>Stenosarchaea group</taxon>
        <taxon>Halobacteria</taxon>
        <taxon>Halobacteriales</taxon>
        <taxon>Haloferacaceae</taxon>
        <taxon>Haloprofundus</taxon>
    </lineage>
</organism>
<keyword evidence="4" id="KW-1185">Reference proteome</keyword>
<dbReference type="EMBL" id="LOPU01000029">
    <property type="protein sequence ID" value="KTG09361.1"/>
    <property type="molecule type" value="Genomic_DNA"/>
</dbReference>
<gene>
    <name evidence="3" type="ORF">AUR64_16405</name>
</gene>
<dbReference type="STRING" id="1514971.AUR64_16405"/>
<dbReference type="OrthoDB" id="212302at2157"/>
<comment type="caution">
    <text evidence="3">The sequence shown here is derived from an EMBL/GenBank/DDBJ whole genome shotgun (WGS) entry which is preliminary data.</text>
</comment>
<reference evidence="3 4" key="1">
    <citation type="submission" date="2015-12" db="EMBL/GenBank/DDBJ databases">
        <title>Haloprofundus marisrubri gen. nov., sp. nov., an extremely halophilic archaeon isolated from the Discovery deep brine-seawater interface in the Red Sea.</title>
        <authorList>
            <person name="Zhang G."/>
            <person name="Stingl U."/>
            <person name="Rashid M."/>
        </authorList>
    </citation>
    <scope>NUCLEOTIDE SEQUENCE [LARGE SCALE GENOMIC DNA]</scope>
    <source>
        <strain evidence="3 4">SB9</strain>
    </source>
</reference>
<dbReference type="PANTHER" id="PTHR37817">
    <property type="entry name" value="N-ACETYLTRANSFERASE EIS"/>
    <property type="match status" value="1"/>
</dbReference>
<dbReference type="Proteomes" id="UP000054387">
    <property type="component" value="Unassembled WGS sequence"/>
</dbReference>
<dbReference type="GO" id="GO:0034069">
    <property type="term" value="F:aminoglycoside N-acetyltransferase activity"/>
    <property type="evidence" value="ECO:0007669"/>
    <property type="project" value="TreeGrafter"/>
</dbReference>
<dbReference type="SUPFAM" id="SSF55718">
    <property type="entry name" value="SCP-like"/>
    <property type="match status" value="1"/>
</dbReference>
<dbReference type="GO" id="GO:0030649">
    <property type="term" value="P:aminoglycoside antibiotic catabolic process"/>
    <property type="evidence" value="ECO:0007669"/>
    <property type="project" value="TreeGrafter"/>
</dbReference>
<dbReference type="InterPro" id="IPR051554">
    <property type="entry name" value="Acetyltransferase_Eis"/>
</dbReference>
<feature type="domain" description="Enhanced intracellular survival protein" evidence="1">
    <location>
        <begin position="328"/>
        <end position="422"/>
    </location>
</feature>
<evidence type="ECO:0000259" key="1">
    <source>
        <dbReference type="Pfam" id="PF13530"/>
    </source>
</evidence>
<dbReference type="InterPro" id="IPR041380">
    <property type="entry name" value="Acetyltransf_17"/>
</dbReference>
<accession>A0A0W1R806</accession>
<dbReference type="RefSeq" id="WP_058582513.1">
    <property type="nucleotide sequence ID" value="NZ_LOPU01000029.1"/>
</dbReference>
<protein>
    <recommendedName>
        <fullName evidence="5">N-acetyltransferase domain-containing protein</fullName>
    </recommendedName>
</protein>
<dbReference type="InterPro" id="IPR036527">
    <property type="entry name" value="SCP2_sterol-bd_dom_sf"/>
</dbReference>
<evidence type="ECO:0000259" key="2">
    <source>
        <dbReference type="Pfam" id="PF17668"/>
    </source>
</evidence>
<proteinExistence type="predicted"/>
<dbReference type="PANTHER" id="PTHR37817:SF1">
    <property type="entry name" value="N-ACETYLTRANSFERASE EIS"/>
    <property type="match status" value="1"/>
</dbReference>
<dbReference type="Pfam" id="PF13527">
    <property type="entry name" value="Acetyltransf_9"/>
    <property type="match status" value="1"/>
</dbReference>
<dbReference type="Pfam" id="PF13530">
    <property type="entry name" value="SCP2_2"/>
    <property type="match status" value="1"/>
</dbReference>